<proteinExistence type="predicted"/>
<dbReference type="GO" id="GO:0062129">
    <property type="term" value="C:chitin-based extracellular matrix"/>
    <property type="evidence" value="ECO:0007669"/>
    <property type="project" value="TreeGrafter"/>
</dbReference>
<protein>
    <submittedName>
        <fullName evidence="3">Cuticle protein 6</fullName>
    </submittedName>
</protein>
<gene>
    <name evidence="3" type="primary">CUO6_0</name>
    <name evidence="3" type="ORF">B7P43_G04611</name>
</gene>
<dbReference type="InParanoid" id="A0A2J7PI30"/>
<evidence type="ECO:0000313" key="4">
    <source>
        <dbReference type="Proteomes" id="UP000235965"/>
    </source>
</evidence>
<dbReference type="FunCoup" id="A0A2J7PI30">
    <property type="interactions" value="24"/>
</dbReference>
<keyword evidence="4" id="KW-1185">Reference proteome</keyword>
<dbReference type="AlphaFoldDB" id="A0A2J7PI30"/>
<dbReference type="Pfam" id="PF00379">
    <property type="entry name" value="Chitin_bind_4"/>
    <property type="match status" value="2"/>
</dbReference>
<comment type="caution">
    <text evidence="3">The sequence shown here is derived from an EMBL/GenBank/DDBJ whole genome shotgun (WGS) entry which is preliminary data.</text>
</comment>
<sequence>MKCLVIISCVMALATAKPGIVGSLPYAAVAPVGIATSVSSQYHAQDTLGQYSYGYAGGPSAKTETRTADGITRGGYSYIDGHGLVQSASYVSDPVNGFRVAATNLPVGPSVPAAPIAPIVAAAPAVLAAPAPIALPAVAAGAPLETPEVIAAKAAHFAAHAQAKALLGRKRRSLQPVAAPIASYAAAPFAAAPAAFTTYAAAPAPVAAFAAPAPIPVAKTFSYSTVSAHADPVVVAAPAPAISVARAAPVAFAAPAPVAVAAPAPVAVVEPVKSFGYSTVSAHADPVLVAAPAPAVSIARAAPVALAAPAPAVVAAPAPAVLAAPAPAFAVARAAPILSGSSQYQAQDTLGQYSYGYADSNSQKQEARAADGTTRGAYSYVDGHGLVQSVKYHADALGFRVAATNLPVGPA</sequence>
<dbReference type="STRING" id="105785.A0A2J7PI30"/>
<dbReference type="GO" id="GO:0008010">
    <property type="term" value="F:structural constituent of chitin-based larval cuticle"/>
    <property type="evidence" value="ECO:0007669"/>
    <property type="project" value="TreeGrafter"/>
</dbReference>
<evidence type="ECO:0000256" key="2">
    <source>
        <dbReference type="SAM" id="SignalP"/>
    </source>
</evidence>
<dbReference type="PANTHER" id="PTHR10380:SF196">
    <property type="entry name" value="CUTICULAR PROTEIN 72EA"/>
    <property type="match status" value="1"/>
</dbReference>
<evidence type="ECO:0000313" key="3">
    <source>
        <dbReference type="EMBL" id="PNF15982.1"/>
    </source>
</evidence>
<dbReference type="InterPro" id="IPR000618">
    <property type="entry name" value="Insect_cuticle"/>
</dbReference>
<reference evidence="3 4" key="1">
    <citation type="submission" date="2017-12" db="EMBL/GenBank/DDBJ databases">
        <title>Hemimetabolous genomes reveal molecular basis of termite eusociality.</title>
        <authorList>
            <person name="Harrison M.C."/>
            <person name="Jongepier E."/>
            <person name="Robertson H.M."/>
            <person name="Arning N."/>
            <person name="Bitard-Feildel T."/>
            <person name="Chao H."/>
            <person name="Childers C.P."/>
            <person name="Dinh H."/>
            <person name="Doddapaneni H."/>
            <person name="Dugan S."/>
            <person name="Gowin J."/>
            <person name="Greiner C."/>
            <person name="Han Y."/>
            <person name="Hu H."/>
            <person name="Hughes D.S.T."/>
            <person name="Huylmans A.-K."/>
            <person name="Kemena C."/>
            <person name="Kremer L.P.M."/>
            <person name="Lee S.L."/>
            <person name="Lopez-Ezquerra A."/>
            <person name="Mallet L."/>
            <person name="Monroy-Kuhn J.M."/>
            <person name="Moser A."/>
            <person name="Murali S.C."/>
            <person name="Muzny D.M."/>
            <person name="Otani S."/>
            <person name="Piulachs M.-D."/>
            <person name="Poelchau M."/>
            <person name="Qu J."/>
            <person name="Schaub F."/>
            <person name="Wada-Katsumata A."/>
            <person name="Worley K.C."/>
            <person name="Xie Q."/>
            <person name="Ylla G."/>
            <person name="Poulsen M."/>
            <person name="Gibbs R.A."/>
            <person name="Schal C."/>
            <person name="Richards S."/>
            <person name="Belles X."/>
            <person name="Korb J."/>
            <person name="Bornberg-Bauer E."/>
        </authorList>
    </citation>
    <scope>NUCLEOTIDE SEQUENCE [LARGE SCALE GENOMIC DNA]</scope>
    <source>
        <tissue evidence="3">Whole body</tissue>
    </source>
</reference>
<feature type="chain" id="PRO_5014377771" evidence="2">
    <location>
        <begin position="17"/>
        <end position="411"/>
    </location>
</feature>
<dbReference type="PROSITE" id="PS51155">
    <property type="entry name" value="CHIT_BIND_RR_2"/>
    <property type="match status" value="2"/>
</dbReference>
<name>A0A2J7PI30_9NEOP</name>
<keyword evidence="2" id="KW-0732">Signal</keyword>
<keyword evidence="1" id="KW-0193">Cuticle</keyword>
<dbReference type="EMBL" id="NEVH01025129">
    <property type="protein sequence ID" value="PNF15982.1"/>
    <property type="molecule type" value="Genomic_DNA"/>
</dbReference>
<dbReference type="OrthoDB" id="6515429at2759"/>
<dbReference type="PANTHER" id="PTHR10380">
    <property type="entry name" value="CUTICLE PROTEIN"/>
    <property type="match status" value="1"/>
</dbReference>
<evidence type="ECO:0000256" key="1">
    <source>
        <dbReference type="PROSITE-ProRule" id="PRU00497"/>
    </source>
</evidence>
<dbReference type="InterPro" id="IPR050468">
    <property type="entry name" value="Cuticle_Struct_Prot"/>
</dbReference>
<organism evidence="3 4">
    <name type="scientific">Cryptotermes secundus</name>
    <dbReference type="NCBI Taxonomy" id="105785"/>
    <lineage>
        <taxon>Eukaryota</taxon>
        <taxon>Metazoa</taxon>
        <taxon>Ecdysozoa</taxon>
        <taxon>Arthropoda</taxon>
        <taxon>Hexapoda</taxon>
        <taxon>Insecta</taxon>
        <taxon>Pterygota</taxon>
        <taxon>Neoptera</taxon>
        <taxon>Polyneoptera</taxon>
        <taxon>Dictyoptera</taxon>
        <taxon>Blattodea</taxon>
        <taxon>Blattoidea</taxon>
        <taxon>Termitoidae</taxon>
        <taxon>Kalotermitidae</taxon>
        <taxon>Cryptotermitinae</taxon>
        <taxon>Cryptotermes</taxon>
    </lineage>
</organism>
<feature type="signal peptide" evidence="2">
    <location>
        <begin position="1"/>
        <end position="16"/>
    </location>
</feature>
<accession>A0A2J7PI30</accession>
<dbReference type="Proteomes" id="UP000235965">
    <property type="component" value="Unassembled WGS sequence"/>
</dbReference>